<protein>
    <submittedName>
        <fullName evidence="2">Uncharacterized protein</fullName>
    </submittedName>
</protein>
<comment type="caution">
    <text evidence="2">The sequence shown here is derived from an EMBL/GenBank/DDBJ whole genome shotgun (WGS) entry which is preliminary data.</text>
</comment>
<dbReference type="Proteomes" id="UP000215914">
    <property type="component" value="Unassembled WGS sequence"/>
</dbReference>
<accession>A0A9K3NT52</accession>
<reference evidence="2" key="2">
    <citation type="submission" date="2020-06" db="EMBL/GenBank/DDBJ databases">
        <title>Helianthus annuus Genome sequencing and assembly Release 2.</title>
        <authorList>
            <person name="Gouzy J."/>
            <person name="Langlade N."/>
            <person name="Munos S."/>
        </authorList>
    </citation>
    <scope>NUCLEOTIDE SEQUENCE</scope>
    <source>
        <tissue evidence="2">Leaves</tissue>
    </source>
</reference>
<evidence type="ECO:0000313" key="3">
    <source>
        <dbReference type="Proteomes" id="UP000215914"/>
    </source>
</evidence>
<sequence>MLICLLNLPLVLVSELSNLGIGPEKRKCAPTASAAPKKNETVKVQTSKAKNAGVEKKGMRHSSDSWCDCVVVSVSLEGLAPAVVRRPKPEPKDTADIPPSNPHDPIDLESSPERLVRKKAGKRKQTDAEAEGQPAKKVQRKKITRRGNLDAFISELVPGLLVVRILRLKNLLMLPWMRKKLLAQRLWLMRVTRKLLTLLLMIWRKGKLLKRSLL</sequence>
<dbReference type="AlphaFoldDB" id="A0A9K3NT52"/>
<feature type="region of interest" description="Disordered" evidence="1">
    <location>
        <begin position="84"/>
        <end position="140"/>
    </location>
</feature>
<gene>
    <name evidence="2" type="ORF">HanXRQr2_Chr04g0183721</name>
</gene>
<reference evidence="2" key="1">
    <citation type="journal article" date="2017" name="Nature">
        <title>The sunflower genome provides insights into oil metabolism, flowering and Asterid evolution.</title>
        <authorList>
            <person name="Badouin H."/>
            <person name="Gouzy J."/>
            <person name="Grassa C.J."/>
            <person name="Murat F."/>
            <person name="Staton S.E."/>
            <person name="Cottret L."/>
            <person name="Lelandais-Briere C."/>
            <person name="Owens G.L."/>
            <person name="Carrere S."/>
            <person name="Mayjonade B."/>
            <person name="Legrand L."/>
            <person name="Gill N."/>
            <person name="Kane N.C."/>
            <person name="Bowers J.E."/>
            <person name="Hubner S."/>
            <person name="Bellec A."/>
            <person name="Berard A."/>
            <person name="Berges H."/>
            <person name="Blanchet N."/>
            <person name="Boniface M.C."/>
            <person name="Brunel D."/>
            <person name="Catrice O."/>
            <person name="Chaidir N."/>
            <person name="Claudel C."/>
            <person name="Donnadieu C."/>
            <person name="Faraut T."/>
            <person name="Fievet G."/>
            <person name="Helmstetter N."/>
            <person name="King M."/>
            <person name="Knapp S.J."/>
            <person name="Lai Z."/>
            <person name="Le Paslier M.C."/>
            <person name="Lippi Y."/>
            <person name="Lorenzon L."/>
            <person name="Mandel J.R."/>
            <person name="Marage G."/>
            <person name="Marchand G."/>
            <person name="Marquand E."/>
            <person name="Bret-Mestries E."/>
            <person name="Morien E."/>
            <person name="Nambeesan S."/>
            <person name="Nguyen T."/>
            <person name="Pegot-Espagnet P."/>
            <person name="Pouilly N."/>
            <person name="Raftis F."/>
            <person name="Sallet E."/>
            <person name="Schiex T."/>
            <person name="Thomas J."/>
            <person name="Vandecasteele C."/>
            <person name="Vares D."/>
            <person name="Vear F."/>
            <person name="Vautrin S."/>
            <person name="Crespi M."/>
            <person name="Mangin B."/>
            <person name="Burke J.M."/>
            <person name="Salse J."/>
            <person name="Munos S."/>
            <person name="Vincourt P."/>
            <person name="Rieseberg L.H."/>
            <person name="Langlade N.B."/>
        </authorList>
    </citation>
    <scope>NUCLEOTIDE SEQUENCE</scope>
    <source>
        <tissue evidence="2">Leaves</tissue>
    </source>
</reference>
<organism evidence="2 3">
    <name type="scientific">Helianthus annuus</name>
    <name type="common">Common sunflower</name>
    <dbReference type="NCBI Taxonomy" id="4232"/>
    <lineage>
        <taxon>Eukaryota</taxon>
        <taxon>Viridiplantae</taxon>
        <taxon>Streptophyta</taxon>
        <taxon>Embryophyta</taxon>
        <taxon>Tracheophyta</taxon>
        <taxon>Spermatophyta</taxon>
        <taxon>Magnoliopsida</taxon>
        <taxon>eudicotyledons</taxon>
        <taxon>Gunneridae</taxon>
        <taxon>Pentapetalae</taxon>
        <taxon>asterids</taxon>
        <taxon>campanulids</taxon>
        <taxon>Asterales</taxon>
        <taxon>Asteraceae</taxon>
        <taxon>Asteroideae</taxon>
        <taxon>Heliantheae alliance</taxon>
        <taxon>Heliantheae</taxon>
        <taxon>Helianthus</taxon>
    </lineage>
</organism>
<evidence type="ECO:0000256" key="1">
    <source>
        <dbReference type="SAM" id="MobiDB-lite"/>
    </source>
</evidence>
<keyword evidence="3" id="KW-1185">Reference proteome</keyword>
<proteinExistence type="predicted"/>
<dbReference type="Gramene" id="mRNA:HanXRQr2_Chr04g0183721">
    <property type="protein sequence ID" value="mRNA:HanXRQr2_Chr04g0183721"/>
    <property type="gene ID" value="HanXRQr2_Chr04g0183721"/>
</dbReference>
<evidence type="ECO:0000313" key="2">
    <source>
        <dbReference type="EMBL" id="KAF5811641.1"/>
    </source>
</evidence>
<dbReference type="EMBL" id="MNCJ02000319">
    <property type="protein sequence ID" value="KAF5811641.1"/>
    <property type="molecule type" value="Genomic_DNA"/>
</dbReference>
<name>A0A9K3NT52_HELAN</name>